<keyword evidence="1" id="KW-0732">Signal</keyword>
<feature type="signal peptide" evidence="1">
    <location>
        <begin position="1"/>
        <end position="18"/>
    </location>
</feature>
<name>A0A1H1IJC0_9BURK</name>
<dbReference type="AlphaFoldDB" id="A0A1H1IJC0"/>
<gene>
    <name evidence="2" type="ORF">SAMN05443245_5272</name>
</gene>
<dbReference type="RefSeq" id="WP_074770056.1">
    <property type="nucleotide sequence ID" value="NZ_FNKP01000002.1"/>
</dbReference>
<evidence type="ECO:0000313" key="2">
    <source>
        <dbReference type="EMBL" id="SDR37837.1"/>
    </source>
</evidence>
<evidence type="ECO:0000256" key="1">
    <source>
        <dbReference type="SAM" id="SignalP"/>
    </source>
</evidence>
<protein>
    <recommendedName>
        <fullName evidence="4">Lipoprotein</fullName>
    </recommendedName>
</protein>
<evidence type="ECO:0000313" key="3">
    <source>
        <dbReference type="Proteomes" id="UP000183487"/>
    </source>
</evidence>
<reference evidence="3" key="1">
    <citation type="submission" date="2016-10" db="EMBL/GenBank/DDBJ databases">
        <authorList>
            <person name="Varghese N."/>
        </authorList>
    </citation>
    <scope>NUCLEOTIDE SEQUENCE [LARGE SCALE GENOMIC DNA]</scope>
    <source>
        <strain evidence="3">GAS106B</strain>
    </source>
</reference>
<dbReference type="Proteomes" id="UP000183487">
    <property type="component" value="Unassembled WGS sequence"/>
</dbReference>
<sequence>MKKIIAAFAAGIVALALGACSTSQLSTAQQLFASDCSVVNADLQALSTSTLLNADQQGKITQLLTANKAVCSAVASADVSTLKNINDSLLPAAIIVVSAVPAIPNQPAILLALNTIGPVLQQLVDQAITASTASSATAASAPVAASQ</sequence>
<dbReference type="OrthoDB" id="9101145at2"/>
<keyword evidence="3" id="KW-1185">Reference proteome</keyword>
<feature type="chain" id="PRO_5010212622" description="Lipoprotein" evidence="1">
    <location>
        <begin position="19"/>
        <end position="147"/>
    </location>
</feature>
<proteinExistence type="predicted"/>
<accession>A0A1H1IJC0</accession>
<organism evidence="2 3">
    <name type="scientific">Paraburkholderia fungorum</name>
    <dbReference type="NCBI Taxonomy" id="134537"/>
    <lineage>
        <taxon>Bacteria</taxon>
        <taxon>Pseudomonadati</taxon>
        <taxon>Pseudomonadota</taxon>
        <taxon>Betaproteobacteria</taxon>
        <taxon>Burkholderiales</taxon>
        <taxon>Burkholderiaceae</taxon>
        <taxon>Paraburkholderia</taxon>
    </lineage>
</organism>
<evidence type="ECO:0008006" key="4">
    <source>
        <dbReference type="Google" id="ProtNLM"/>
    </source>
</evidence>
<dbReference type="EMBL" id="FNKP01000002">
    <property type="protein sequence ID" value="SDR37837.1"/>
    <property type="molecule type" value="Genomic_DNA"/>
</dbReference>
<dbReference type="PROSITE" id="PS51257">
    <property type="entry name" value="PROKAR_LIPOPROTEIN"/>
    <property type="match status" value="1"/>
</dbReference>